<evidence type="ECO:0000313" key="6">
    <source>
        <dbReference type="Proteomes" id="UP001589890"/>
    </source>
</evidence>
<organism evidence="5 6">
    <name type="scientific">Kribbella deserti</name>
    <dbReference type="NCBI Taxonomy" id="1926257"/>
    <lineage>
        <taxon>Bacteria</taxon>
        <taxon>Bacillati</taxon>
        <taxon>Actinomycetota</taxon>
        <taxon>Actinomycetes</taxon>
        <taxon>Propionibacteriales</taxon>
        <taxon>Kribbellaceae</taxon>
        <taxon>Kribbella</taxon>
    </lineage>
</organism>
<feature type="domain" description="LamG-like jellyroll fold" evidence="4">
    <location>
        <begin position="1190"/>
        <end position="1331"/>
    </location>
</feature>
<dbReference type="Pfam" id="PF13385">
    <property type="entry name" value="Laminin_G_3"/>
    <property type="match status" value="4"/>
</dbReference>
<evidence type="ECO:0000256" key="2">
    <source>
        <dbReference type="ARBA" id="ARBA00023157"/>
    </source>
</evidence>
<dbReference type="InterPro" id="IPR006558">
    <property type="entry name" value="LamG-like"/>
</dbReference>
<dbReference type="RefSeq" id="WP_380043859.1">
    <property type="nucleotide sequence ID" value="NZ_JBHLTC010000002.1"/>
</dbReference>
<evidence type="ECO:0000313" key="5">
    <source>
        <dbReference type="EMBL" id="MFC0623169.1"/>
    </source>
</evidence>
<dbReference type="SUPFAM" id="SSF49899">
    <property type="entry name" value="Concanavalin A-like lectins/glucanases"/>
    <property type="match status" value="4"/>
</dbReference>
<dbReference type="PANTHER" id="PTHR46943:SF1">
    <property type="entry name" value="PENTRAXIN-RELATED PROTEIN PTX3"/>
    <property type="match status" value="1"/>
</dbReference>
<accession>A0ABV6QEV0</accession>
<dbReference type="Gene3D" id="2.60.120.200">
    <property type="match status" value="4"/>
</dbReference>
<dbReference type="EMBL" id="JBHLTC010000002">
    <property type="protein sequence ID" value="MFC0623169.1"/>
    <property type="molecule type" value="Genomic_DNA"/>
</dbReference>
<feature type="domain" description="LamG-like jellyroll fold" evidence="4">
    <location>
        <begin position="751"/>
        <end position="895"/>
    </location>
</feature>
<sequence>MRRLGTILALALVTPLITAIPTAAAASTSTAAASTSTAVAGSSPPVAEVADLAGAIRTARKQGSKVEVTGLRAADRTVYAEPDGTSMVELSPGPVRVLRNNRWVGLDPALTRAADGLVTPKAIAQDLAFSGGGTGPMVRYGKSGSRITLTWPGTLPVPEVDGATATYRGVRPGIDLVLKAEPTGYTQHLVVHTRQAARELTSIRLGLQTEGLRVTATKSGALEARNANGAVVFAAPPSAMWDSGTPARRSVAAVALTESSLTITPDTRLMLDPQAKLPIVVDPNWATYDKSFWTSVSSGKPGSSWANSSPGGAGVAQVGRCGFDFCNGIGVMRSYFQFDTQAGGILVGKRIMGVWLDAAVSSSPSCNAQKHMVLGTSQIGPGLTWTNKPEGWWIADAMVPAAYAGSCAGRKEFSFGLPRDHINTTRPSTYIIQATDEGNADQWRKYESAGVKLRIRFNAAPNAPGSVRMDPPLPAPCKWCAGTSYFSGSSARLIAGLSDPDGNAVLPEWEIATDGVAESRFGSLQANGSMHDTQVTLADGKKMSWRVRGWDVDENDGKRLDTSPWTNGPGPFVVDRTAPTAGPKVTGLLYQEDNRWHGAVGVPGEFVVERAKTADGREDPGTADVDHYLWNTPAEPSKWNRLDADALGGKASFSLTPSADGPQEVFVRSVDRAGNPSPTTTYRFYVRAGNGPLAQWSFEGDTKDRASLGDRDGTLNGAAKYAPGAIGLGLQLDGAQPTTNMTAPNTIRTDASFSVSAWVKPQPARAGQVMAIASQDGAQNSSGFYLQYRDSKWALLMVHNGTAVNPPGTIAVSSAAAQVDRWSHVTGVYDRAAKKVRLYVNGVRVDEQALPADFVPWNASGQLVVGRQKCGADPCDPWSGGIDEVKVYDRAMSDDEIRTTVARDDVQTAHWTFEEAVGDKTANQVEGGATAALQGGAALTGADGGAVGRGVRLDGVDDQVATDGPVVRTDQSYSVAAWVKLDQAPQRGLSMSVMAQDGTNVSGFFLSYRQLEDRGVWEFLHPSADALNRPADEAVYSTVPALVNRLTHLAAVYDAPAKVIRLYVDGAPAGTAPRVSGFDAGGPLRIGRGRWNGVATNTWPGMIDEVRAYNRAISLEEVHGLMARADVSAATWKLDGNVTDASDNHRDGAVHGGATWTAGQTSMPIATDRALQLNGTDAYADAPHAVDVRQSFSVSAWLRPDRLGGWYVPLAQDGQVVSSFHVQLTDKGHWTFAMSGADVKDAGNSGARAIGPLAQVGVWQHVVAGYDAQRKQLAIHVNGVLGGTASSYTQTWDDPSGRFTIGGSKWNGTRQVSFPGAVDDVRVFNRVLVASEIATMAGRDLGLAHNWTLDETSGANAADSVGARAGTLSGPTRIPGRVGNALGFDGQNDSVSTTGVDIDTSKSFTVSSWVRLRQVCDPGTAFSCRLTAVSLDGGVTSKFRLGHLTDRDSHPFGAWIFEMPEADGSVTKASVSAVEGDLSKWVQLVGVYDAPSKQLWLYVNADRQGEGTLDAPWAGSGGLQLGRGLAGGTPAEFWPGDVDDVRVYAGRLDKARVETLFNSYPALAG</sequence>
<name>A0ABV6QEV0_9ACTN</name>
<dbReference type="SMART" id="SM00560">
    <property type="entry name" value="LamGL"/>
    <property type="match status" value="4"/>
</dbReference>
<feature type="domain" description="LamG-like jellyroll fold" evidence="4">
    <location>
        <begin position="1402"/>
        <end position="1551"/>
    </location>
</feature>
<keyword evidence="6" id="KW-1185">Reference proteome</keyword>
<dbReference type="InterPro" id="IPR013320">
    <property type="entry name" value="ConA-like_dom_sf"/>
</dbReference>
<keyword evidence="1 3" id="KW-0732">Signal</keyword>
<keyword evidence="2" id="KW-1015">Disulfide bond</keyword>
<comment type="caution">
    <text evidence="5">The sequence shown here is derived from an EMBL/GenBank/DDBJ whole genome shotgun (WGS) entry which is preliminary data.</text>
</comment>
<evidence type="ECO:0000256" key="3">
    <source>
        <dbReference type="SAM" id="SignalP"/>
    </source>
</evidence>
<evidence type="ECO:0000259" key="4">
    <source>
        <dbReference type="SMART" id="SM00560"/>
    </source>
</evidence>
<dbReference type="InterPro" id="IPR042837">
    <property type="entry name" value="PTX3"/>
</dbReference>
<feature type="domain" description="LamG-like jellyroll fold" evidence="4">
    <location>
        <begin position="971"/>
        <end position="1116"/>
    </location>
</feature>
<reference evidence="5 6" key="1">
    <citation type="submission" date="2024-09" db="EMBL/GenBank/DDBJ databases">
        <authorList>
            <person name="Sun Q."/>
            <person name="Mori K."/>
        </authorList>
    </citation>
    <scope>NUCLEOTIDE SEQUENCE [LARGE SCALE GENOMIC DNA]</scope>
    <source>
        <strain evidence="5 6">CGMCC 1.15906</strain>
    </source>
</reference>
<proteinExistence type="predicted"/>
<evidence type="ECO:0000256" key="1">
    <source>
        <dbReference type="ARBA" id="ARBA00022729"/>
    </source>
</evidence>
<dbReference type="Proteomes" id="UP001589890">
    <property type="component" value="Unassembled WGS sequence"/>
</dbReference>
<protein>
    <submittedName>
        <fullName evidence="5">LamG domain-containing protein</fullName>
    </submittedName>
</protein>
<feature type="chain" id="PRO_5046123197" evidence="3">
    <location>
        <begin position="26"/>
        <end position="1565"/>
    </location>
</feature>
<feature type="signal peptide" evidence="3">
    <location>
        <begin position="1"/>
        <end position="25"/>
    </location>
</feature>
<dbReference type="PANTHER" id="PTHR46943">
    <property type="entry name" value="PENTRAXIN-RELATED PROTEIN PTX3"/>
    <property type="match status" value="1"/>
</dbReference>
<gene>
    <name evidence="5" type="ORF">ACFFGN_03795</name>
</gene>